<dbReference type="Gene3D" id="2.60.40.10">
    <property type="entry name" value="Immunoglobulins"/>
    <property type="match status" value="1"/>
</dbReference>
<dbReference type="Proteomes" id="UP000828390">
    <property type="component" value="Unassembled WGS sequence"/>
</dbReference>
<name>A0A9D4I3X4_DREPO</name>
<gene>
    <name evidence="2" type="ORF">DPMN_183802</name>
</gene>
<dbReference type="EMBL" id="JAIWYP010000010">
    <property type="protein sequence ID" value="KAH3749306.1"/>
    <property type="molecule type" value="Genomic_DNA"/>
</dbReference>
<protein>
    <recommendedName>
        <fullName evidence="1">Fibronectin type-III domain-containing protein</fullName>
    </recommendedName>
</protein>
<proteinExistence type="predicted"/>
<dbReference type="InterPro" id="IPR003961">
    <property type="entry name" value="FN3_dom"/>
</dbReference>
<dbReference type="AlphaFoldDB" id="A0A9D4I3X4"/>
<dbReference type="InterPro" id="IPR036116">
    <property type="entry name" value="FN3_sf"/>
</dbReference>
<dbReference type="PROSITE" id="PS50853">
    <property type="entry name" value="FN3"/>
    <property type="match status" value="1"/>
</dbReference>
<dbReference type="CDD" id="cd00063">
    <property type="entry name" value="FN3"/>
    <property type="match status" value="1"/>
</dbReference>
<accession>A0A9D4I3X4</accession>
<comment type="caution">
    <text evidence="2">The sequence shown here is derived from an EMBL/GenBank/DDBJ whole genome shotgun (WGS) entry which is preliminary data.</text>
</comment>
<keyword evidence="3" id="KW-1185">Reference proteome</keyword>
<reference evidence="2" key="1">
    <citation type="journal article" date="2019" name="bioRxiv">
        <title>The Genome of the Zebra Mussel, Dreissena polymorpha: A Resource for Invasive Species Research.</title>
        <authorList>
            <person name="McCartney M.A."/>
            <person name="Auch B."/>
            <person name="Kono T."/>
            <person name="Mallez S."/>
            <person name="Zhang Y."/>
            <person name="Obille A."/>
            <person name="Becker A."/>
            <person name="Abrahante J.E."/>
            <person name="Garbe J."/>
            <person name="Badalamenti J.P."/>
            <person name="Herman A."/>
            <person name="Mangelson H."/>
            <person name="Liachko I."/>
            <person name="Sullivan S."/>
            <person name="Sone E.D."/>
            <person name="Koren S."/>
            <person name="Silverstein K.A.T."/>
            <person name="Beckman K.B."/>
            <person name="Gohl D.M."/>
        </authorList>
    </citation>
    <scope>NUCLEOTIDE SEQUENCE</scope>
    <source>
        <strain evidence="2">Duluth1</strain>
        <tissue evidence="2">Whole animal</tissue>
    </source>
</reference>
<organism evidence="2 3">
    <name type="scientific">Dreissena polymorpha</name>
    <name type="common">Zebra mussel</name>
    <name type="synonym">Mytilus polymorpha</name>
    <dbReference type="NCBI Taxonomy" id="45954"/>
    <lineage>
        <taxon>Eukaryota</taxon>
        <taxon>Metazoa</taxon>
        <taxon>Spiralia</taxon>
        <taxon>Lophotrochozoa</taxon>
        <taxon>Mollusca</taxon>
        <taxon>Bivalvia</taxon>
        <taxon>Autobranchia</taxon>
        <taxon>Heteroconchia</taxon>
        <taxon>Euheterodonta</taxon>
        <taxon>Imparidentia</taxon>
        <taxon>Neoheterodontei</taxon>
        <taxon>Myida</taxon>
        <taxon>Dreissenoidea</taxon>
        <taxon>Dreissenidae</taxon>
        <taxon>Dreissena</taxon>
    </lineage>
</organism>
<evidence type="ECO:0000313" key="2">
    <source>
        <dbReference type="EMBL" id="KAH3749306.1"/>
    </source>
</evidence>
<evidence type="ECO:0000259" key="1">
    <source>
        <dbReference type="PROSITE" id="PS50853"/>
    </source>
</evidence>
<dbReference type="InterPro" id="IPR013783">
    <property type="entry name" value="Ig-like_fold"/>
</dbReference>
<reference evidence="2" key="2">
    <citation type="submission" date="2020-11" db="EMBL/GenBank/DDBJ databases">
        <authorList>
            <person name="McCartney M.A."/>
            <person name="Auch B."/>
            <person name="Kono T."/>
            <person name="Mallez S."/>
            <person name="Becker A."/>
            <person name="Gohl D.M."/>
            <person name="Silverstein K.A.T."/>
            <person name="Koren S."/>
            <person name="Bechman K.B."/>
            <person name="Herman A."/>
            <person name="Abrahante J.E."/>
            <person name="Garbe J."/>
        </authorList>
    </citation>
    <scope>NUCLEOTIDE SEQUENCE</scope>
    <source>
        <strain evidence="2">Duluth1</strain>
        <tissue evidence="2">Whole animal</tissue>
    </source>
</reference>
<sequence length="63" mass="7005">MQKEVLGNTTNSTIISSLRKFVKYQVCVLAFTRMGPGVLSEPEVAVQTLEDGKNRIVFGVQLY</sequence>
<evidence type="ECO:0000313" key="3">
    <source>
        <dbReference type="Proteomes" id="UP000828390"/>
    </source>
</evidence>
<dbReference type="SUPFAM" id="SSF49265">
    <property type="entry name" value="Fibronectin type III"/>
    <property type="match status" value="1"/>
</dbReference>
<feature type="domain" description="Fibronectin type-III" evidence="1">
    <location>
        <begin position="1"/>
        <end position="51"/>
    </location>
</feature>